<dbReference type="GO" id="GO:0046872">
    <property type="term" value="F:metal ion binding"/>
    <property type="evidence" value="ECO:0007669"/>
    <property type="project" value="UniProtKB-KW"/>
</dbReference>
<dbReference type="Gene3D" id="1.10.472.10">
    <property type="entry name" value="Cyclin-like"/>
    <property type="match status" value="2"/>
</dbReference>
<comment type="similarity">
    <text evidence="2">Belongs to the cyclin family. Cyclin C subfamily.</text>
</comment>
<evidence type="ECO:0000256" key="4">
    <source>
        <dbReference type="PIRSR" id="PIRSR607822-1"/>
    </source>
</evidence>
<evidence type="ECO:0000313" key="8">
    <source>
        <dbReference type="Proteomes" id="UP001175271"/>
    </source>
</evidence>
<dbReference type="Proteomes" id="UP001175271">
    <property type="component" value="Unassembled WGS sequence"/>
</dbReference>
<dbReference type="InterPro" id="IPR031658">
    <property type="entry name" value="Cyclin_C_2"/>
</dbReference>
<dbReference type="InterPro" id="IPR020464">
    <property type="entry name" value="LanC-like_prot_euk"/>
</dbReference>
<feature type="binding site" evidence="4">
    <location>
        <position position="660"/>
    </location>
    <ligand>
        <name>Zn(2+)</name>
        <dbReference type="ChEBI" id="CHEBI:29105"/>
    </ligand>
</feature>
<evidence type="ECO:0000313" key="7">
    <source>
        <dbReference type="EMBL" id="KAK0404056.1"/>
    </source>
</evidence>
<dbReference type="PANTHER" id="PTHR12736">
    <property type="entry name" value="LANC-LIKE PROTEIN"/>
    <property type="match status" value="1"/>
</dbReference>
<dbReference type="SUPFAM" id="SSF158745">
    <property type="entry name" value="LanC-like"/>
    <property type="match status" value="1"/>
</dbReference>
<dbReference type="CDD" id="cd20514">
    <property type="entry name" value="CYCLIN_CCNC_rpt2"/>
    <property type="match status" value="1"/>
</dbReference>
<dbReference type="InterPro" id="IPR007822">
    <property type="entry name" value="LANC-like"/>
</dbReference>
<dbReference type="SMART" id="SM00385">
    <property type="entry name" value="CYCLIN"/>
    <property type="match status" value="2"/>
</dbReference>
<dbReference type="CDD" id="cd04794">
    <property type="entry name" value="euk_LANCL"/>
    <property type="match status" value="1"/>
</dbReference>
<comment type="similarity">
    <text evidence="1">Belongs to the LanC-like protein family.</text>
</comment>
<feature type="domain" description="Cyclin-like" evidence="6">
    <location>
        <begin position="166"/>
        <end position="248"/>
    </location>
</feature>
<protein>
    <recommendedName>
        <fullName evidence="6">Cyclin-like domain-containing protein</fullName>
    </recommendedName>
</protein>
<dbReference type="Pfam" id="PF16899">
    <property type="entry name" value="Cyclin_C_2"/>
    <property type="match status" value="1"/>
</dbReference>
<feature type="binding site" evidence="4">
    <location>
        <position position="661"/>
    </location>
    <ligand>
        <name>Zn(2+)</name>
        <dbReference type="ChEBI" id="CHEBI:29105"/>
    </ligand>
</feature>
<feature type="binding site" evidence="4">
    <location>
        <position position="614"/>
    </location>
    <ligand>
        <name>Zn(2+)</name>
        <dbReference type="ChEBI" id="CHEBI:29105"/>
    </ligand>
</feature>
<keyword evidence="4" id="KW-0479">Metal-binding</keyword>
<accession>A0AA39LNC6</accession>
<dbReference type="SUPFAM" id="SSF47954">
    <property type="entry name" value="Cyclin-like"/>
    <property type="match status" value="2"/>
</dbReference>
<dbReference type="PRINTS" id="PR01950">
    <property type="entry name" value="LANCSUPER"/>
</dbReference>
<dbReference type="PANTHER" id="PTHR12736:SF7">
    <property type="entry name" value="LANC-LIKE PROTEIN 3"/>
    <property type="match status" value="1"/>
</dbReference>
<gene>
    <name evidence="7" type="ORF">QR680_017260</name>
</gene>
<dbReference type="InterPro" id="IPR036915">
    <property type="entry name" value="Cyclin-like_sf"/>
</dbReference>
<dbReference type="Gene3D" id="1.50.10.10">
    <property type="match status" value="1"/>
</dbReference>
<evidence type="ECO:0000256" key="2">
    <source>
        <dbReference type="ARBA" id="ARBA00008638"/>
    </source>
</evidence>
<evidence type="ECO:0000256" key="5">
    <source>
        <dbReference type="RuleBase" id="RU000383"/>
    </source>
</evidence>
<dbReference type="SMART" id="SM01260">
    <property type="entry name" value="LANC_like"/>
    <property type="match status" value="1"/>
</dbReference>
<reference evidence="7" key="1">
    <citation type="submission" date="2023-06" db="EMBL/GenBank/DDBJ databases">
        <title>Genomic analysis of the entomopathogenic nematode Steinernema hermaphroditum.</title>
        <authorList>
            <person name="Schwarz E.M."/>
            <person name="Heppert J.K."/>
            <person name="Baniya A."/>
            <person name="Schwartz H.T."/>
            <person name="Tan C.-H."/>
            <person name="Antoshechkin I."/>
            <person name="Sternberg P.W."/>
            <person name="Goodrich-Blair H."/>
            <person name="Dillman A.R."/>
        </authorList>
    </citation>
    <scope>NUCLEOTIDE SEQUENCE</scope>
    <source>
        <strain evidence="7">PS9179</strain>
        <tissue evidence="7">Whole animal</tissue>
    </source>
</reference>
<proteinExistence type="inferred from homology"/>
<comment type="caution">
    <text evidence="7">The sequence shown here is derived from an EMBL/GenBank/DDBJ whole genome shotgun (WGS) entry which is preliminary data.</text>
</comment>
<dbReference type="GO" id="GO:0005886">
    <property type="term" value="C:plasma membrane"/>
    <property type="evidence" value="ECO:0007669"/>
    <property type="project" value="TreeGrafter"/>
</dbReference>
<name>A0AA39LNC6_9BILA</name>
<dbReference type="CDD" id="cd20513">
    <property type="entry name" value="CYCLIN_CCNC_rpt1"/>
    <property type="match status" value="1"/>
</dbReference>
<dbReference type="Pfam" id="PF05147">
    <property type="entry name" value="LANC_like"/>
    <property type="match status" value="1"/>
</dbReference>
<dbReference type="EMBL" id="JAUCMV010000004">
    <property type="protein sequence ID" value="KAK0404056.1"/>
    <property type="molecule type" value="Genomic_DNA"/>
</dbReference>
<dbReference type="PRINTS" id="PR01951">
    <property type="entry name" value="LANCEUKARYTE"/>
</dbReference>
<evidence type="ECO:0000256" key="3">
    <source>
        <dbReference type="ARBA" id="ARBA00023127"/>
    </source>
</evidence>
<sequence length="748" mass="85326">MAGNFWQSSHFEQWLMEKQDLLRERAEDLKVLSEDEYQKLMIFFTNFIQLICQDVNQGQSRTRMQVVATACVFFRRFYARRSLKDIDPFLLAPTCVVLASKVEEHGIMSTTKIGNTVTAALKKWPFLNQDVQNPLAMQEAEFFLLEILDCCLIVYHPYRPLMQMWNDLSYAYKDSKDLEEVKSVSWKVCNDSLKTDVSLLYPPHLIAVACLMVAAVFTNRDLKSWFSELSVDFEKVFEIQQMIFNMYSLWKSFKDIEQLPAIMEKMPKPAQTPSCHNGTQQPPQHMGRMMNAMISHGLDSSGKSKPIVFAAASKSEEDAAVALRELVYRERTQQPHFAVVPTSDRYFRNPFEGVDVSNLCLGASEIRVRIEQFCDLVANRLIDSKEKADYGPYVGVSGIALALFRASQIFHRNHEFSNRLVKQSHDLQATTQKHHSNSSSAQRYLLGKCGFLAVNLLTDFEQTKVENQIKELEKVGRTFTEGRSQIWDELFCGRCGFLAAALSLRQDKRIFLDDGVIRGVLHAIVASGREYSRNHRSASPLMFEYHGKEYFGAAHGVCGIVQMLLNFHDYLDSDQLSLVRGTVDWLSTTQAHDGNFPSSGGHVGESGHSLVHWCHGAPGFALLFLSAYRIFGDNQHLQVMERALDCIWHRGFLRKGPGLCHGLSGNGYIFLLAYRYTKREEFFHKARVFALVMLSEQFQRAANTPDCPFSLFEGWAGAISFLADLLEPYKAQFPLYPLRDYTYLPDSL</sequence>
<keyword evidence="4" id="KW-0862">Zinc</keyword>
<dbReference type="GO" id="GO:0005975">
    <property type="term" value="P:carbohydrate metabolic process"/>
    <property type="evidence" value="ECO:0007669"/>
    <property type="project" value="InterPro"/>
</dbReference>
<organism evidence="7 8">
    <name type="scientific">Steinernema hermaphroditum</name>
    <dbReference type="NCBI Taxonomy" id="289476"/>
    <lineage>
        <taxon>Eukaryota</taxon>
        <taxon>Metazoa</taxon>
        <taxon>Ecdysozoa</taxon>
        <taxon>Nematoda</taxon>
        <taxon>Chromadorea</taxon>
        <taxon>Rhabditida</taxon>
        <taxon>Tylenchina</taxon>
        <taxon>Panagrolaimomorpha</taxon>
        <taxon>Strongyloidoidea</taxon>
        <taxon>Steinernematidae</taxon>
        <taxon>Steinernema</taxon>
    </lineage>
</organism>
<dbReference type="InterPro" id="IPR006671">
    <property type="entry name" value="Cyclin_N"/>
</dbReference>
<dbReference type="InterPro" id="IPR013763">
    <property type="entry name" value="Cyclin-like_dom"/>
</dbReference>
<dbReference type="AlphaFoldDB" id="A0AA39LNC6"/>
<dbReference type="Pfam" id="PF00134">
    <property type="entry name" value="Cyclin_N"/>
    <property type="match status" value="1"/>
</dbReference>
<dbReference type="InterPro" id="IPR012341">
    <property type="entry name" value="6hp_glycosidase-like_sf"/>
</dbReference>
<evidence type="ECO:0000259" key="6">
    <source>
        <dbReference type="SMART" id="SM00385"/>
    </source>
</evidence>
<dbReference type="GO" id="GO:0031179">
    <property type="term" value="P:peptide modification"/>
    <property type="evidence" value="ECO:0007669"/>
    <property type="project" value="InterPro"/>
</dbReference>
<keyword evidence="8" id="KW-1185">Reference proteome</keyword>
<keyword evidence="3 5" id="KW-0195">Cyclin</keyword>
<feature type="domain" description="Cyclin-like" evidence="6">
    <location>
        <begin position="46"/>
        <end position="156"/>
    </location>
</feature>
<evidence type="ECO:0000256" key="1">
    <source>
        <dbReference type="ARBA" id="ARBA00007179"/>
    </source>
</evidence>